<dbReference type="PIRSF" id="PIRSF037489">
    <property type="entry name" value="UCP037489_NIF3_YqfO"/>
    <property type="match status" value="1"/>
</dbReference>
<comment type="similarity">
    <text evidence="1 5">Belongs to the GTP cyclohydrolase I type 2/NIF3 family.</text>
</comment>
<evidence type="ECO:0000256" key="6">
    <source>
        <dbReference type="SAM" id="MobiDB-lite"/>
    </source>
</evidence>
<keyword evidence="8" id="KW-1185">Reference proteome</keyword>
<dbReference type="SUPFAM" id="SSF102705">
    <property type="entry name" value="NIF3 (NGG1p interacting factor 3)-like"/>
    <property type="match status" value="1"/>
</dbReference>
<dbReference type="Proteomes" id="UP000661894">
    <property type="component" value="Unassembled WGS sequence"/>
</dbReference>
<evidence type="ECO:0000256" key="1">
    <source>
        <dbReference type="ARBA" id="ARBA00006964"/>
    </source>
</evidence>
<name>A0ABR8YXW5_9MICO</name>
<dbReference type="InterPro" id="IPR015867">
    <property type="entry name" value="N-reg_PII/ATP_PRibTrfase_C"/>
</dbReference>
<accession>A0ABR8YXW5</accession>
<comment type="caution">
    <text evidence="7">The sequence shown here is derived from an EMBL/GenBank/DDBJ whole genome shotgun (WGS) entry which is preliminary data.</text>
</comment>
<dbReference type="EMBL" id="JACSPO010000001">
    <property type="protein sequence ID" value="MBD8060911.1"/>
    <property type="molecule type" value="Genomic_DNA"/>
</dbReference>
<dbReference type="PANTHER" id="PTHR13799:SF14">
    <property type="entry name" value="GTP CYCLOHYDROLASE 1 TYPE 2 HOMOLOG"/>
    <property type="match status" value="1"/>
</dbReference>
<evidence type="ECO:0000256" key="2">
    <source>
        <dbReference type="ARBA" id="ARBA00011643"/>
    </source>
</evidence>
<sequence length="394" mass="40879">MASTLTVADVVGLLEQRYPPRTAEGWDAVGLVAGDPDAPVRTVMFAVDPVQAVAEEAIAAGVDLLVTHHPLYLRGTTSVAATTPKGRVVHDLVRAGCALYTAHTNADSAAGGVADALADLLDLRERQPLTPHGGAALDTLTVFVPREDTTAVLDALAAAGAGDIGDYDRCAFTVAGQGTFRPGADANPTIGERGEVAEVAEDRLEMTLPRERRAAVVAALRAAHPYEEPAFSVVEHATHPAGTGIGRIGTLPTPTTLRALAERVAAVLPATAQGIRVAGDLDAEVSRVAVCGGSGDSLLGTVRSLGADVYLTADLRHHPASEALEAGPPYLVDATHWASEWPWLPVAAARLEEDARESGATLRTHVSTIVTDPWTLRLGAPDNGTTTDNEGVTP</sequence>
<dbReference type="Gene3D" id="3.30.70.120">
    <property type="match status" value="1"/>
</dbReference>
<evidence type="ECO:0000313" key="8">
    <source>
        <dbReference type="Proteomes" id="UP000661894"/>
    </source>
</evidence>
<dbReference type="RefSeq" id="WP_251838061.1">
    <property type="nucleotide sequence ID" value="NZ_JACSPO010000001.1"/>
</dbReference>
<evidence type="ECO:0000256" key="3">
    <source>
        <dbReference type="ARBA" id="ARBA00022112"/>
    </source>
</evidence>
<organism evidence="7 8">
    <name type="scientific">Oceanitalea stevensii</name>
    <dbReference type="NCBI Taxonomy" id="2763072"/>
    <lineage>
        <taxon>Bacteria</taxon>
        <taxon>Bacillati</taxon>
        <taxon>Actinomycetota</taxon>
        <taxon>Actinomycetes</taxon>
        <taxon>Micrococcales</taxon>
        <taxon>Bogoriellaceae</taxon>
        <taxon>Georgenia</taxon>
    </lineage>
</organism>
<comment type="subunit">
    <text evidence="2">Homohexamer.</text>
</comment>
<dbReference type="InterPro" id="IPR017221">
    <property type="entry name" value="DUF34/NIF3_bac"/>
</dbReference>
<dbReference type="Pfam" id="PF01784">
    <property type="entry name" value="DUF34_NIF3"/>
    <property type="match status" value="1"/>
</dbReference>
<proteinExistence type="inferred from homology"/>
<dbReference type="InterPro" id="IPR002678">
    <property type="entry name" value="DUF34/NIF3"/>
</dbReference>
<feature type="region of interest" description="Disordered" evidence="6">
    <location>
        <begin position="375"/>
        <end position="394"/>
    </location>
</feature>
<dbReference type="InterPro" id="IPR036069">
    <property type="entry name" value="DUF34/NIF3_sf"/>
</dbReference>
<dbReference type="NCBIfam" id="TIGR00486">
    <property type="entry name" value="YbgI_SA1388"/>
    <property type="match status" value="1"/>
</dbReference>
<evidence type="ECO:0000256" key="5">
    <source>
        <dbReference type="PIRNR" id="PIRNR037489"/>
    </source>
</evidence>
<reference evidence="7 8" key="1">
    <citation type="submission" date="2020-08" db="EMBL/GenBank/DDBJ databases">
        <title>A Genomic Blueprint of the Chicken Gut Microbiome.</title>
        <authorList>
            <person name="Gilroy R."/>
            <person name="Ravi A."/>
            <person name="Getino M."/>
            <person name="Pursley I."/>
            <person name="Horton D.L."/>
            <person name="Alikhan N.-F."/>
            <person name="Baker D."/>
            <person name="Gharbi K."/>
            <person name="Hall N."/>
            <person name="Watson M."/>
            <person name="Adriaenssens E.M."/>
            <person name="Foster-Nyarko E."/>
            <person name="Jarju S."/>
            <person name="Secka A."/>
            <person name="Antonio M."/>
            <person name="Oren A."/>
            <person name="Chaudhuri R."/>
            <person name="La Ragione R.M."/>
            <person name="Hildebrand F."/>
            <person name="Pallen M.J."/>
        </authorList>
    </citation>
    <scope>NUCLEOTIDE SEQUENCE [LARGE SCALE GENOMIC DNA]</scope>
    <source>
        <strain evidence="7 8">Sa1BUA1</strain>
    </source>
</reference>
<gene>
    <name evidence="7" type="ORF">H9624_01075</name>
</gene>
<evidence type="ECO:0000256" key="4">
    <source>
        <dbReference type="ARBA" id="ARBA00022723"/>
    </source>
</evidence>
<dbReference type="PANTHER" id="PTHR13799">
    <property type="entry name" value="NGG1 INTERACTING FACTOR 3"/>
    <property type="match status" value="1"/>
</dbReference>
<keyword evidence="4 5" id="KW-0479">Metal-binding</keyword>
<protein>
    <recommendedName>
        <fullName evidence="3 5">GTP cyclohydrolase 1 type 2 homolog</fullName>
    </recommendedName>
</protein>
<feature type="compositionally biased region" description="Polar residues" evidence="6">
    <location>
        <begin position="383"/>
        <end position="394"/>
    </location>
</feature>
<dbReference type="Gene3D" id="3.40.1390.30">
    <property type="entry name" value="NIF3 (NGG1p interacting factor 3)-like"/>
    <property type="match status" value="1"/>
</dbReference>
<evidence type="ECO:0000313" key="7">
    <source>
        <dbReference type="EMBL" id="MBD8060911.1"/>
    </source>
</evidence>